<evidence type="ECO:0000256" key="1">
    <source>
        <dbReference type="SAM" id="MobiDB-lite"/>
    </source>
</evidence>
<feature type="transmembrane region" description="Helical" evidence="2">
    <location>
        <begin position="29"/>
        <end position="49"/>
    </location>
</feature>
<dbReference type="EMBL" id="BAABAS010000006">
    <property type="protein sequence ID" value="GAA4231511.1"/>
    <property type="molecule type" value="Genomic_DNA"/>
</dbReference>
<keyword evidence="2" id="KW-0472">Membrane</keyword>
<reference evidence="4" key="1">
    <citation type="journal article" date="2019" name="Int. J. Syst. Evol. Microbiol.">
        <title>The Global Catalogue of Microorganisms (GCM) 10K type strain sequencing project: providing services to taxonomists for standard genome sequencing and annotation.</title>
        <authorList>
            <consortium name="The Broad Institute Genomics Platform"/>
            <consortium name="The Broad Institute Genome Sequencing Center for Infectious Disease"/>
            <person name="Wu L."/>
            <person name="Ma J."/>
        </authorList>
    </citation>
    <scope>NUCLEOTIDE SEQUENCE [LARGE SCALE GENOMIC DNA]</scope>
    <source>
        <strain evidence="4">JCM 17440</strain>
    </source>
</reference>
<dbReference type="Proteomes" id="UP001501710">
    <property type="component" value="Unassembled WGS sequence"/>
</dbReference>
<keyword evidence="2" id="KW-1133">Transmembrane helix</keyword>
<comment type="caution">
    <text evidence="3">The sequence shown here is derived from an EMBL/GenBank/DDBJ whole genome shotgun (WGS) entry which is preliminary data.</text>
</comment>
<organism evidence="3 4">
    <name type="scientific">Actinomadura meridiana</name>
    <dbReference type="NCBI Taxonomy" id="559626"/>
    <lineage>
        <taxon>Bacteria</taxon>
        <taxon>Bacillati</taxon>
        <taxon>Actinomycetota</taxon>
        <taxon>Actinomycetes</taxon>
        <taxon>Streptosporangiales</taxon>
        <taxon>Thermomonosporaceae</taxon>
        <taxon>Actinomadura</taxon>
    </lineage>
</organism>
<name>A0ABP8C0N1_9ACTN</name>
<dbReference type="RefSeq" id="WP_344895901.1">
    <property type="nucleotide sequence ID" value="NZ_BAABAS010000006.1"/>
</dbReference>
<sequence>MGRGRPVEPFHRPYSPPEPPAPARRPKRFVPLAVVAVLAVAGAALYLLVPGRDDQDAAVRSVPGGAGGRPPTSDRSAPARARIVETLPPPCGMVSQATVDRVVPKATRRENANSTLSTCTYASAGSYPWLRVEAHLYAPADTPTPVEDAESYYNAQWAQAGDAPFVRTVTLERQRGIGDEAYGWSRADKGSPTVVGQLTARVRNAVFTVSYSERAPGDRGAQDGRARACLGTVTAVAREVLTALTHF</sequence>
<feature type="compositionally biased region" description="Basic and acidic residues" evidence="1">
    <location>
        <begin position="1"/>
        <end position="11"/>
    </location>
</feature>
<proteinExistence type="predicted"/>
<gene>
    <name evidence="3" type="ORF">GCM10022254_28870</name>
</gene>
<feature type="region of interest" description="Disordered" evidence="1">
    <location>
        <begin position="1"/>
        <end position="25"/>
    </location>
</feature>
<evidence type="ECO:0000256" key="2">
    <source>
        <dbReference type="SAM" id="Phobius"/>
    </source>
</evidence>
<accession>A0ABP8C0N1</accession>
<protein>
    <recommendedName>
        <fullName evidence="5">DUF3558 domain-containing protein</fullName>
    </recommendedName>
</protein>
<feature type="compositionally biased region" description="Pro residues" evidence="1">
    <location>
        <begin position="14"/>
        <end position="23"/>
    </location>
</feature>
<feature type="region of interest" description="Disordered" evidence="1">
    <location>
        <begin position="58"/>
        <end position="78"/>
    </location>
</feature>
<evidence type="ECO:0000313" key="3">
    <source>
        <dbReference type="EMBL" id="GAA4231511.1"/>
    </source>
</evidence>
<keyword evidence="4" id="KW-1185">Reference proteome</keyword>
<keyword evidence="2" id="KW-0812">Transmembrane</keyword>
<evidence type="ECO:0000313" key="4">
    <source>
        <dbReference type="Proteomes" id="UP001501710"/>
    </source>
</evidence>
<evidence type="ECO:0008006" key="5">
    <source>
        <dbReference type="Google" id="ProtNLM"/>
    </source>
</evidence>